<dbReference type="Proteomes" id="UP000531659">
    <property type="component" value="Unassembled WGS sequence"/>
</dbReference>
<evidence type="ECO:0000259" key="4">
    <source>
        <dbReference type="PROSITE" id="PS50995"/>
    </source>
</evidence>
<evidence type="ECO:0000256" key="1">
    <source>
        <dbReference type="ARBA" id="ARBA00023015"/>
    </source>
</evidence>
<dbReference type="PROSITE" id="PS50995">
    <property type="entry name" value="HTH_MARR_2"/>
    <property type="match status" value="1"/>
</dbReference>
<dbReference type="PANTHER" id="PTHR42756">
    <property type="entry name" value="TRANSCRIPTIONAL REGULATOR, MARR"/>
    <property type="match status" value="1"/>
</dbReference>
<dbReference type="InterPro" id="IPR000835">
    <property type="entry name" value="HTH_MarR-typ"/>
</dbReference>
<keyword evidence="1" id="KW-0805">Transcription regulation</keyword>
<dbReference type="Gene3D" id="1.10.10.10">
    <property type="entry name" value="Winged helix-like DNA-binding domain superfamily/Winged helix DNA-binding domain"/>
    <property type="match status" value="1"/>
</dbReference>
<reference evidence="5 6" key="1">
    <citation type="submission" date="2020-05" db="EMBL/GenBank/DDBJ databases">
        <title>Complete genome of Clostridium estertheticum subspecies estertheticum, isolated from Vacuum packed lamb meat from New Zealand imported to Switzerland.</title>
        <authorList>
            <person name="Wambui J."/>
            <person name="Stevens M.J.A."/>
            <person name="Stephan R."/>
        </authorList>
    </citation>
    <scope>NUCLEOTIDE SEQUENCE [LARGE SCALE GENOMIC DNA]</scope>
    <source>
        <strain evidence="5 6">CEST001</strain>
    </source>
</reference>
<dbReference type="GeneID" id="83592308"/>
<dbReference type="SMART" id="SM00347">
    <property type="entry name" value="HTH_MARR"/>
    <property type="match status" value="1"/>
</dbReference>
<dbReference type="InterPro" id="IPR036390">
    <property type="entry name" value="WH_DNA-bd_sf"/>
</dbReference>
<keyword evidence="2" id="KW-0238">DNA-binding</keyword>
<keyword evidence="3" id="KW-0804">Transcription</keyword>
<comment type="caution">
    <text evidence="5">The sequence shown here is derived from an EMBL/GenBank/DDBJ whole genome shotgun (WGS) entry which is preliminary data.</text>
</comment>
<dbReference type="GO" id="GO:0003700">
    <property type="term" value="F:DNA-binding transcription factor activity"/>
    <property type="evidence" value="ECO:0007669"/>
    <property type="project" value="InterPro"/>
</dbReference>
<dbReference type="PRINTS" id="PR00598">
    <property type="entry name" value="HTHMARR"/>
</dbReference>
<dbReference type="RefSeq" id="WP_171295246.1">
    <property type="nucleotide sequence ID" value="NZ_CP077615.1"/>
</dbReference>
<dbReference type="Pfam" id="PF01047">
    <property type="entry name" value="MarR"/>
    <property type="match status" value="1"/>
</dbReference>
<gene>
    <name evidence="5" type="ORF">HLQ16_00265</name>
</gene>
<protein>
    <submittedName>
        <fullName evidence="5">MarR family transcriptional regulator</fullName>
    </submittedName>
</protein>
<name>A0A7Y3SS89_9CLOT</name>
<sequence>MNNENYTDLIRNLEVLMTSMNKFKKKVRCDYDIGLFKIHYGIIYLLDKFPVMTMSEFSDRLGLAKPRGTLLIDKLVKEDIVKRELDENDRRVINIAITENGKNILKIIKKQKIDNMKNTLSVLEDNEIEQFKDVTTSLIKFIDKLIIK</sequence>
<evidence type="ECO:0000313" key="5">
    <source>
        <dbReference type="EMBL" id="NNU74378.1"/>
    </source>
</evidence>
<proteinExistence type="predicted"/>
<feature type="domain" description="HTH marR-type" evidence="4">
    <location>
        <begin position="6"/>
        <end position="140"/>
    </location>
</feature>
<evidence type="ECO:0000256" key="2">
    <source>
        <dbReference type="ARBA" id="ARBA00023125"/>
    </source>
</evidence>
<accession>A0A7Y3SS89</accession>
<dbReference type="GO" id="GO:0003677">
    <property type="term" value="F:DNA binding"/>
    <property type="evidence" value="ECO:0007669"/>
    <property type="project" value="UniProtKB-KW"/>
</dbReference>
<dbReference type="SUPFAM" id="SSF46785">
    <property type="entry name" value="Winged helix' DNA-binding domain"/>
    <property type="match status" value="1"/>
</dbReference>
<dbReference type="InterPro" id="IPR036388">
    <property type="entry name" value="WH-like_DNA-bd_sf"/>
</dbReference>
<organism evidence="5 6">
    <name type="scientific">Clostridium estertheticum</name>
    <dbReference type="NCBI Taxonomy" id="238834"/>
    <lineage>
        <taxon>Bacteria</taxon>
        <taxon>Bacillati</taxon>
        <taxon>Bacillota</taxon>
        <taxon>Clostridia</taxon>
        <taxon>Eubacteriales</taxon>
        <taxon>Clostridiaceae</taxon>
        <taxon>Clostridium</taxon>
    </lineage>
</organism>
<dbReference type="AlphaFoldDB" id="A0A7Y3SS89"/>
<evidence type="ECO:0000256" key="3">
    <source>
        <dbReference type="ARBA" id="ARBA00023163"/>
    </source>
</evidence>
<dbReference type="EMBL" id="JABEYB010000001">
    <property type="protein sequence ID" value="NNU74378.1"/>
    <property type="molecule type" value="Genomic_DNA"/>
</dbReference>
<dbReference type="PANTHER" id="PTHR42756:SF1">
    <property type="entry name" value="TRANSCRIPTIONAL REPRESSOR OF EMRAB OPERON"/>
    <property type="match status" value="1"/>
</dbReference>
<evidence type="ECO:0000313" key="6">
    <source>
        <dbReference type="Proteomes" id="UP000531659"/>
    </source>
</evidence>